<dbReference type="GO" id="GO:0009403">
    <property type="term" value="P:toxin biosynthetic process"/>
    <property type="evidence" value="ECO:0007669"/>
    <property type="project" value="InterPro"/>
</dbReference>
<feature type="transmembrane region" description="Helical" evidence="5">
    <location>
        <begin position="6"/>
        <end position="21"/>
    </location>
</feature>
<gene>
    <name evidence="6" type="ORF">SAMN05192589_11089</name>
</gene>
<evidence type="ECO:0000256" key="5">
    <source>
        <dbReference type="SAM" id="Phobius"/>
    </source>
</evidence>
<dbReference type="EMBL" id="FMZC01000010">
    <property type="protein sequence ID" value="SDD90700.1"/>
    <property type="molecule type" value="Genomic_DNA"/>
</dbReference>
<feature type="transmembrane region" description="Helical" evidence="5">
    <location>
        <begin position="65"/>
        <end position="85"/>
    </location>
</feature>
<proteinExistence type="predicted"/>
<evidence type="ECO:0000256" key="2">
    <source>
        <dbReference type="ARBA" id="ARBA00022692"/>
    </source>
</evidence>
<sequence length="162" mass="17556">MASLDWIFLAVLLGSLVLGAWRGLIYEVLSLAGWVLAFFVAQWWAEDIGRWLPISDSAESIRHAAGFALAFIGTLFACGFLAWLAKKLIEAVGLRPVDRTLGAAFGALRGMVLLLAASLVVLWTPLHEGLWWKDSQAAPILTGMLEVLKPALPPALGRHLPS</sequence>
<dbReference type="InterPro" id="IPR003825">
    <property type="entry name" value="Colicin-V_CvpA"/>
</dbReference>
<evidence type="ECO:0000313" key="7">
    <source>
        <dbReference type="Proteomes" id="UP000198781"/>
    </source>
</evidence>
<comment type="subcellular location">
    <subcellularLocation>
        <location evidence="1">Membrane</location>
        <topology evidence="1">Multi-pass membrane protein</topology>
    </subcellularLocation>
</comment>
<evidence type="ECO:0000313" key="6">
    <source>
        <dbReference type="EMBL" id="SDD90700.1"/>
    </source>
</evidence>
<dbReference type="OrthoDB" id="9810601at2"/>
<dbReference type="InterPro" id="IPR052719">
    <property type="entry name" value="CvpA-like"/>
</dbReference>
<keyword evidence="3 5" id="KW-1133">Transmembrane helix</keyword>
<dbReference type="RefSeq" id="WP_092744698.1">
    <property type="nucleotide sequence ID" value="NZ_FMZC01000010.1"/>
</dbReference>
<accession>A0A1G6YK37</accession>
<dbReference type="Proteomes" id="UP000198781">
    <property type="component" value="Unassembled WGS sequence"/>
</dbReference>
<evidence type="ECO:0000256" key="4">
    <source>
        <dbReference type="ARBA" id="ARBA00023136"/>
    </source>
</evidence>
<evidence type="ECO:0000256" key="1">
    <source>
        <dbReference type="ARBA" id="ARBA00004141"/>
    </source>
</evidence>
<evidence type="ECO:0000256" key="3">
    <source>
        <dbReference type="ARBA" id="ARBA00022989"/>
    </source>
</evidence>
<name>A0A1G6YK37_9BURK</name>
<keyword evidence="4 5" id="KW-0472">Membrane</keyword>
<dbReference type="Pfam" id="PF02674">
    <property type="entry name" value="Colicin_V"/>
    <property type="match status" value="1"/>
</dbReference>
<feature type="transmembrane region" description="Helical" evidence="5">
    <location>
        <begin position="106"/>
        <end position="126"/>
    </location>
</feature>
<dbReference type="PANTHER" id="PTHR36926:SF1">
    <property type="entry name" value="COLICIN V PRODUCTION PROTEIN"/>
    <property type="match status" value="1"/>
</dbReference>
<dbReference type="GO" id="GO:0016020">
    <property type="term" value="C:membrane"/>
    <property type="evidence" value="ECO:0007669"/>
    <property type="project" value="UniProtKB-SubCell"/>
</dbReference>
<keyword evidence="7" id="KW-1185">Reference proteome</keyword>
<feature type="transmembrane region" description="Helical" evidence="5">
    <location>
        <begin position="28"/>
        <end position="45"/>
    </location>
</feature>
<dbReference type="PANTHER" id="PTHR36926">
    <property type="entry name" value="COLICIN V PRODUCTION PROTEIN"/>
    <property type="match status" value="1"/>
</dbReference>
<dbReference type="STRING" id="187868.SAMN05192589_11089"/>
<reference evidence="6 7" key="1">
    <citation type="submission" date="2016-10" db="EMBL/GenBank/DDBJ databases">
        <authorList>
            <person name="de Groot N.N."/>
        </authorList>
    </citation>
    <scope>NUCLEOTIDE SEQUENCE [LARGE SCALE GENOMIC DNA]</scope>
    <source>
        <strain evidence="6 7">DSM 16619</strain>
    </source>
</reference>
<organism evidence="6 7">
    <name type="scientific">Paracidovorax valerianellae</name>
    <dbReference type="NCBI Taxonomy" id="187868"/>
    <lineage>
        <taxon>Bacteria</taxon>
        <taxon>Pseudomonadati</taxon>
        <taxon>Pseudomonadota</taxon>
        <taxon>Betaproteobacteria</taxon>
        <taxon>Burkholderiales</taxon>
        <taxon>Comamonadaceae</taxon>
        <taxon>Paracidovorax</taxon>
    </lineage>
</organism>
<keyword evidence="2 5" id="KW-0812">Transmembrane</keyword>
<dbReference type="AlphaFoldDB" id="A0A1G6YK37"/>
<protein>
    <submittedName>
        <fullName evidence="6">Membrane protein required for colicin V production</fullName>
    </submittedName>
</protein>